<dbReference type="AlphaFoldDB" id="A0A9P1BV30"/>
<comment type="caution">
    <text evidence="2">The sequence shown here is derived from an EMBL/GenBank/DDBJ whole genome shotgun (WGS) entry which is preliminary data.</text>
</comment>
<dbReference type="EMBL" id="CAMXCT030000463">
    <property type="protein sequence ID" value="CAL4766477.1"/>
    <property type="molecule type" value="Genomic_DNA"/>
</dbReference>
<evidence type="ECO:0000313" key="4">
    <source>
        <dbReference type="EMBL" id="CAL4766477.1"/>
    </source>
</evidence>
<evidence type="ECO:0000313" key="2">
    <source>
        <dbReference type="EMBL" id="CAI3979165.1"/>
    </source>
</evidence>
<dbReference type="Proteomes" id="UP001152797">
    <property type="component" value="Unassembled WGS sequence"/>
</dbReference>
<protein>
    <submittedName>
        <fullName evidence="4">Ammonium transporter 3</fullName>
    </submittedName>
</protein>
<feature type="transmembrane region" description="Helical" evidence="1">
    <location>
        <begin position="57"/>
        <end position="79"/>
    </location>
</feature>
<feature type="non-terminal residue" evidence="2">
    <location>
        <position position="396"/>
    </location>
</feature>
<feature type="transmembrane region" description="Helical" evidence="1">
    <location>
        <begin position="269"/>
        <end position="287"/>
    </location>
</feature>
<keyword evidence="5" id="KW-1185">Reference proteome</keyword>
<reference evidence="3" key="2">
    <citation type="submission" date="2024-04" db="EMBL/GenBank/DDBJ databases">
        <authorList>
            <person name="Chen Y."/>
            <person name="Shah S."/>
            <person name="Dougan E. K."/>
            <person name="Thang M."/>
            <person name="Chan C."/>
        </authorList>
    </citation>
    <scope>NUCLEOTIDE SEQUENCE [LARGE SCALE GENOMIC DNA]</scope>
</reference>
<dbReference type="EMBL" id="CAMXCT020000463">
    <property type="protein sequence ID" value="CAL1132540.1"/>
    <property type="molecule type" value="Genomic_DNA"/>
</dbReference>
<keyword evidence="1" id="KW-1133">Transmembrane helix</keyword>
<dbReference type="OrthoDB" id="420379at2759"/>
<evidence type="ECO:0000256" key="1">
    <source>
        <dbReference type="SAM" id="Phobius"/>
    </source>
</evidence>
<gene>
    <name evidence="2" type="ORF">C1SCF055_LOCUS7137</name>
</gene>
<evidence type="ECO:0000313" key="3">
    <source>
        <dbReference type="EMBL" id="CAL1132540.1"/>
    </source>
</evidence>
<sequence length="396" mass="44298">MERGIYGIGGILSVSKELRVLWSEPYLSRLWCVFELAAFRKANPGGKITLAPLFVEGAVACIWILFTVTSFIYLFLVALRCHIICQSSPSSSHSSSHSLSHSISQGLTFDDLTESLLPALPVLVAAHFLRGHYVAKHKLSSDLEHFDLGSVQCSSDFDRKFIYEAISTWYGSVANFTDFVQDDLREELVTPILSSSMPLAYYLVLVTPSLSVYLEIFLALWKGGAPSDVMISHVLAFLLGYCLCWCPAYLALFIFLCDRLSVDRDRLQSFAIGMIVLILSDAGNIAARYCFEQGLYHSLIWAVFALDDGDVLVFTEEEIFPCRDLQRFQDHMGGKVLAGHIIGFPDLIENLTINMGTLKIDWRSLTSSGPEIRARVWETMRWSRFGSDTALNQSLA</sequence>
<proteinExistence type="predicted"/>
<reference evidence="2" key="1">
    <citation type="submission" date="2022-10" db="EMBL/GenBank/DDBJ databases">
        <authorList>
            <person name="Chen Y."/>
            <person name="Dougan E. K."/>
            <person name="Chan C."/>
            <person name="Rhodes N."/>
            <person name="Thang M."/>
        </authorList>
    </citation>
    <scope>NUCLEOTIDE SEQUENCE</scope>
</reference>
<organism evidence="2">
    <name type="scientific">Cladocopium goreaui</name>
    <dbReference type="NCBI Taxonomy" id="2562237"/>
    <lineage>
        <taxon>Eukaryota</taxon>
        <taxon>Sar</taxon>
        <taxon>Alveolata</taxon>
        <taxon>Dinophyceae</taxon>
        <taxon>Suessiales</taxon>
        <taxon>Symbiodiniaceae</taxon>
        <taxon>Cladocopium</taxon>
    </lineage>
</organism>
<keyword evidence="1" id="KW-0812">Transmembrane</keyword>
<feature type="transmembrane region" description="Helical" evidence="1">
    <location>
        <begin position="199"/>
        <end position="221"/>
    </location>
</feature>
<dbReference type="EMBL" id="CAMXCT010000463">
    <property type="protein sequence ID" value="CAI3979165.1"/>
    <property type="molecule type" value="Genomic_DNA"/>
</dbReference>
<accession>A0A9P1BV30</accession>
<name>A0A9P1BV30_9DINO</name>
<keyword evidence="1" id="KW-0472">Membrane</keyword>
<evidence type="ECO:0000313" key="5">
    <source>
        <dbReference type="Proteomes" id="UP001152797"/>
    </source>
</evidence>
<feature type="transmembrane region" description="Helical" evidence="1">
    <location>
        <begin position="233"/>
        <end position="257"/>
    </location>
</feature>